<protein>
    <recommendedName>
        <fullName evidence="2">Integrase catalytic domain-containing protein</fullName>
    </recommendedName>
</protein>
<evidence type="ECO:0000256" key="1">
    <source>
        <dbReference type="SAM" id="MobiDB-lite"/>
    </source>
</evidence>
<dbReference type="InterPro" id="IPR001584">
    <property type="entry name" value="Integrase_cat-core"/>
</dbReference>
<sequence length="179" mass="20019">MVFSSERTSSSKPFPPQAVHRPCAPDPQRFRAPGLPHIGSASLYAAQGALWSAGRSPADRGHHRAGRRVWALWIPHDYGDAEVQRVAITYQQPFFLTCYDAEFIAKRVRAWIGAVGAKTAFIAPVSPWGNGYCESLNAGFRDELLNGEIFTTLREAQCRVAFKSETRRVSRLFLPLNMR</sequence>
<dbReference type="EMBL" id="FXZK01000012">
    <property type="protein sequence ID" value="SMY09764.1"/>
    <property type="molecule type" value="Genomic_DNA"/>
</dbReference>
<evidence type="ECO:0000313" key="3">
    <source>
        <dbReference type="EMBL" id="SMY09764.1"/>
    </source>
</evidence>
<dbReference type="SUPFAM" id="SSF53098">
    <property type="entry name" value="Ribonuclease H-like"/>
    <property type="match status" value="1"/>
</dbReference>
<organism evidence="3 4">
    <name type="scientific">Flavimaricola marinus</name>
    <dbReference type="NCBI Taxonomy" id="1819565"/>
    <lineage>
        <taxon>Bacteria</taxon>
        <taxon>Pseudomonadati</taxon>
        <taxon>Pseudomonadota</taxon>
        <taxon>Alphaproteobacteria</taxon>
        <taxon>Rhodobacterales</taxon>
        <taxon>Paracoccaceae</taxon>
        <taxon>Flavimaricola</taxon>
    </lineage>
</organism>
<evidence type="ECO:0000259" key="2">
    <source>
        <dbReference type="Pfam" id="PF13683"/>
    </source>
</evidence>
<proteinExistence type="predicted"/>
<dbReference type="Pfam" id="PF13683">
    <property type="entry name" value="rve_3"/>
    <property type="match status" value="1"/>
</dbReference>
<dbReference type="InterPro" id="IPR012337">
    <property type="entry name" value="RNaseH-like_sf"/>
</dbReference>
<accession>A0A238LK44</accession>
<reference evidence="3 4" key="1">
    <citation type="submission" date="2017-05" db="EMBL/GenBank/DDBJ databases">
        <authorList>
            <person name="Song R."/>
            <person name="Chenine A.L."/>
            <person name="Ruprecht R.M."/>
        </authorList>
    </citation>
    <scope>NUCLEOTIDE SEQUENCE [LARGE SCALE GENOMIC DNA]</scope>
    <source>
        <strain evidence="3 4">CECT 8899</strain>
    </source>
</reference>
<evidence type="ECO:0000313" key="4">
    <source>
        <dbReference type="Proteomes" id="UP000201613"/>
    </source>
</evidence>
<dbReference type="AlphaFoldDB" id="A0A238LK44"/>
<keyword evidence="4" id="KW-1185">Reference proteome</keyword>
<feature type="region of interest" description="Disordered" evidence="1">
    <location>
        <begin position="1"/>
        <end position="26"/>
    </location>
</feature>
<name>A0A238LK44_9RHOB</name>
<dbReference type="Proteomes" id="UP000201613">
    <property type="component" value="Unassembled WGS sequence"/>
</dbReference>
<feature type="domain" description="Integrase catalytic" evidence="2">
    <location>
        <begin position="116"/>
        <end position="160"/>
    </location>
</feature>
<gene>
    <name evidence="3" type="ORF">LOM8899_03936</name>
</gene>
<feature type="compositionally biased region" description="Polar residues" evidence="1">
    <location>
        <begin position="1"/>
        <end position="12"/>
    </location>
</feature>
<dbReference type="OrthoDB" id="9813285at2"/>
<dbReference type="GO" id="GO:0015074">
    <property type="term" value="P:DNA integration"/>
    <property type="evidence" value="ECO:0007669"/>
    <property type="project" value="InterPro"/>
</dbReference>